<gene>
    <name evidence="1" type="ORF">PPENT_87.1.T0710176</name>
</gene>
<sequence length="144" mass="17057">MFISVNQENRAGFKVKIVRERINQVYEVELIGLHLRVIEFKSQIIQYNQSLNIINSFLLKELLNKFCPLLFFKLLCIRTLIQLFNRIKFKACNYNNKVLSLWPQTIWISNFIEQFRYFFLIGPKITIISIQPDGSNQIVNFPPG</sequence>
<name>A0A8S1VU27_9CILI</name>
<protein>
    <submittedName>
        <fullName evidence="1">Uncharacterized protein</fullName>
    </submittedName>
</protein>
<dbReference type="EMBL" id="CAJJDO010000071">
    <property type="protein sequence ID" value="CAD8179289.1"/>
    <property type="molecule type" value="Genomic_DNA"/>
</dbReference>
<reference evidence="1" key="1">
    <citation type="submission" date="2021-01" db="EMBL/GenBank/DDBJ databases">
        <authorList>
            <consortium name="Genoscope - CEA"/>
            <person name="William W."/>
        </authorList>
    </citation>
    <scope>NUCLEOTIDE SEQUENCE</scope>
</reference>
<evidence type="ECO:0000313" key="2">
    <source>
        <dbReference type="Proteomes" id="UP000689195"/>
    </source>
</evidence>
<evidence type="ECO:0000313" key="1">
    <source>
        <dbReference type="EMBL" id="CAD8179289.1"/>
    </source>
</evidence>
<dbReference type="AlphaFoldDB" id="A0A8S1VU27"/>
<comment type="caution">
    <text evidence="1">The sequence shown here is derived from an EMBL/GenBank/DDBJ whole genome shotgun (WGS) entry which is preliminary data.</text>
</comment>
<accession>A0A8S1VU27</accession>
<proteinExistence type="predicted"/>
<keyword evidence="2" id="KW-1185">Reference proteome</keyword>
<dbReference type="Proteomes" id="UP000689195">
    <property type="component" value="Unassembled WGS sequence"/>
</dbReference>
<organism evidence="1 2">
    <name type="scientific">Paramecium pentaurelia</name>
    <dbReference type="NCBI Taxonomy" id="43138"/>
    <lineage>
        <taxon>Eukaryota</taxon>
        <taxon>Sar</taxon>
        <taxon>Alveolata</taxon>
        <taxon>Ciliophora</taxon>
        <taxon>Intramacronucleata</taxon>
        <taxon>Oligohymenophorea</taxon>
        <taxon>Peniculida</taxon>
        <taxon>Parameciidae</taxon>
        <taxon>Paramecium</taxon>
    </lineage>
</organism>